<evidence type="ECO:0000313" key="2">
    <source>
        <dbReference type="EMBL" id="SPK75993.1"/>
    </source>
</evidence>
<name>A0A375IMS4_9BURK</name>
<organism evidence="2 3">
    <name type="scientific">Cupriavidus taiwanensis</name>
    <dbReference type="NCBI Taxonomy" id="164546"/>
    <lineage>
        <taxon>Bacteria</taxon>
        <taxon>Pseudomonadati</taxon>
        <taxon>Pseudomonadota</taxon>
        <taxon>Betaproteobacteria</taxon>
        <taxon>Burkholderiales</taxon>
        <taxon>Burkholderiaceae</taxon>
        <taxon>Cupriavidus</taxon>
    </lineage>
</organism>
<evidence type="ECO:0000256" key="1">
    <source>
        <dbReference type="SAM" id="MobiDB-lite"/>
    </source>
</evidence>
<accession>A0A375IMS4</accession>
<dbReference type="AlphaFoldDB" id="A0A375IMS4"/>
<reference evidence="2 3" key="1">
    <citation type="submission" date="2018-01" db="EMBL/GenBank/DDBJ databases">
        <authorList>
            <person name="Gaut B.S."/>
            <person name="Morton B.R."/>
            <person name="Clegg M.T."/>
            <person name="Duvall M.R."/>
        </authorList>
    </citation>
    <scope>NUCLEOTIDE SEQUENCE [LARGE SCALE GENOMIC DNA]</scope>
    <source>
        <strain evidence="2">Cupriavidus taiwanensis LMG 19425</strain>
        <plasmid evidence="3">Plasmid ii</plasmid>
    </source>
</reference>
<feature type="region of interest" description="Disordered" evidence="1">
    <location>
        <begin position="83"/>
        <end position="103"/>
    </location>
</feature>
<dbReference type="EMBL" id="LT991977">
    <property type="protein sequence ID" value="SPK75993.1"/>
    <property type="molecule type" value="Genomic_DNA"/>
</dbReference>
<evidence type="ECO:0000313" key="3">
    <source>
        <dbReference type="Proteomes" id="UP000255505"/>
    </source>
</evidence>
<geneLocation type="plasmid" evidence="2">
    <name>II</name>
</geneLocation>
<keyword evidence="2" id="KW-0614">Plasmid</keyword>
<protein>
    <submittedName>
        <fullName evidence="2">Uncharacterized protein</fullName>
    </submittedName>
</protein>
<proteinExistence type="predicted"/>
<dbReference type="Proteomes" id="UP000255505">
    <property type="component" value="Plasmid II"/>
</dbReference>
<sequence length="103" mass="11213">MDEVEVNPRGAKMIGNAFGKPTFAGSRISDNYRSGEVHAQADSSRQQILPRAVCRRSDCLGGDLECLFLADSSQMRPRSVLPHKYGTLARSPPGLKASARQSH</sequence>
<gene>
    <name evidence="2" type="ORF">CT19425_MP70153</name>
</gene>